<sequence length="103" mass="11569">MITTSTSNKLALLIEQAIAGAPDRDQARERLLSEMSKYVDSQLQSGSRKRLQSLINGSYKMKLDEAITFTYFFGLKSIEELLDISAKDFRTAEDILEAHPQVA</sequence>
<proteinExistence type="predicted"/>
<accession>A0A3D9L714</accession>
<protein>
    <submittedName>
        <fullName evidence="1">Uncharacterized protein</fullName>
    </submittedName>
</protein>
<dbReference type="EMBL" id="QREG01000004">
    <property type="protein sequence ID" value="REE01090.1"/>
    <property type="molecule type" value="Genomic_DNA"/>
</dbReference>
<reference evidence="1 2" key="1">
    <citation type="submission" date="2018-07" db="EMBL/GenBank/DDBJ databases">
        <title>Genomic Encyclopedia of Type Strains, Phase IV (KMG-IV): sequencing the most valuable type-strain genomes for metagenomic binning, comparative biology and taxonomic classification.</title>
        <authorList>
            <person name="Goeker M."/>
        </authorList>
    </citation>
    <scope>NUCLEOTIDE SEQUENCE [LARGE SCALE GENOMIC DNA]</scope>
    <source>
        <strain evidence="1 2">DSM 4134</strain>
    </source>
</reference>
<organism evidence="1 2">
    <name type="scientific">Marinoscillum furvescens DSM 4134</name>
    <dbReference type="NCBI Taxonomy" id="1122208"/>
    <lineage>
        <taxon>Bacteria</taxon>
        <taxon>Pseudomonadati</taxon>
        <taxon>Bacteroidota</taxon>
        <taxon>Cytophagia</taxon>
        <taxon>Cytophagales</taxon>
        <taxon>Reichenbachiellaceae</taxon>
        <taxon>Marinoscillum</taxon>
    </lineage>
</organism>
<name>A0A3D9L714_MARFU</name>
<dbReference type="AlphaFoldDB" id="A0A3D9L714"/>
<gene>
    <name evidence="1" type="ORF">C7460_104110</name>
</gene>
<comment type="caution">
    <text evidence="1">The sequence shown here is derived from an EMBL/GenBank/DDBJ whole genome shotgun (WGS) entry which is preliminary data.</text>
</comment>
<dbReference type="Proteomes" id="UP000256779">
    <property type="component" value="Unassembled WGS sequence"/>
</dbReference>
<keyword evidence="2" id="KW-1185">Reference proteome</keyword>
<evidence type="ECO:0000313" key="1">
    <source>
        <dbReference type="EMBL" id="REE01090.1"/>
    </source>
</evidence>
<dbReference type="RefSeq" id="WP_115867179.1">
    <property type="nucleotide sequence ID" value="NZ_QREG01000004.1"/>
</dbReference>
<evidence type="ECO:0000313" key="2">
    <source>
        <dbReference type="Proteomes" id="UP000256779"/>
    </source>
</evidence>